<dbReference type="InterPro" id="IPR036086">
    <property type="entry name" value="ParB/Sulfiredoxin_sf"/>
</dbReference>
<dbReference type="SMART" id="SM00470">
    <property type="entry name" value="ParB"/>
    <property type="match status" value="1"/>
</dbReference>
<dbReference type="EMBL" id="VHSG01000015">
    <property type="protein sequence ID" value="TQV76081.1"/>
    <property type="molecule type" value="Genomic_DNA"/>
</dbReference>
<reference evidence="2 3" key="1">
    <citation type="submission" date="2019-06" db="EMBL/GenBank/DDBJ databases">
        <title>Whole genome sequence for Cellvibrionaceae sp. R142.</title>
        <authorList>
            <person name="Wang G."/>
        </authorList>
    </citation>
    <scope>NUCLEOTIDE SEQUENCE [LARGE SCALE GENOMIC DNA]</scope>
    <source>
        <strain evidence="2 3">R142</strain>
    </source>
</reference>
<evidence type="ECO:0000313" key="2">
    <source>
        <dbReference type="EMBL" id="TQV76081.1"/>
    </source>
</evidence>
<accession>A0A545TFX5</accession>
<feature type="domain" description="ParB-like N-terminal" evidence="1">
    <location>
        <begin position="31"/>
        <end position="126"/>
    </location>
</feature>
<keyword evidence="3" id="KW-1185">Reference proteome</keyword>
<dbReference type="Proteomes" id="UP000319732">
    <property type="component" value="Unassembled WGS sequence"/>
</dbReference>
<dbReference type="CDD" id="cd16397">
    <property type="entry name" value="IbrB_like"/>
    <property type="match status" value="1"/>
</dbReference>
<dbReference type="Pfam" id="PF02195">
    <property type="entry name" value="ParB_N"/>
    <property type="match status" value="1"/>
</dbReference>
<organism evidence="2 3">
    <name type="scientific">Exilibacterium tricleocarpae</name>
    <dbReference type="NCBI Taxonomy" id="2591008"/>
    <lineage>
        <taxon>Bacteria</taxon>
        <taxon>Pseudomonadati</taxon>
        <taxon>Pseudomonadota</taxon>
        <taxon>Gammaproteobacteria</taxon>
        <taxon>Cellvibrionales</taxon>
        <taxon>Cellvibrionaceae</taxon>
        <taxon>Exilibacterium</taxon>
    </lineage>
</organism>
<comment type="caution">
    <text evidence="2">The sequence shown here is derived from an EMBL/GenBank/DDBJ whole genome shotgun (WGS) entry which is preliminary data.</text>
</comment>
<dbReference type="PANTHER" id="PTHR30083">
    <property type="entry name" value="TRANSCRIPTIONAL REGULATOR-RELATED"/>
    <property type="match status" value="1"/>
</dbReference>
<gene>
    <name evidence="2" type="ORF">FKG94_15130</name>
</gene>
<evidence type="ECO:0000313" key="3">
    <source>
        <dbReference type="Proteomes" id="UP000319732"/>
    </source>
</evidence>
<dbReference type="Gene3D" id="3.90.1530.10">
    <property type="entry name" value="Conserved hypothetical protein from pyrococcus furiosus pfu- 392566-001, ParB domain"/>
    <property type="match status" value="1"/>
</dbReference>
<proteinExistence type="predicted"/>
<dbReference type="InterPro" id="IPR003115">
    <property type="entry name" value="ParB_N"/>
</dbReference>
<dbReference type="SUPFAM" id="SSF110849">
    <property type="entry name" value="ParB/Sulfiredoxin"/>
    <property type="match status" value="1"/>
</dbReference>
<dbReference type="OrthoDB" id="4536617at2"/>
<evidence type="ECO:0000259" key="1">
    <source>
        <dbReference type="SMART" id="SM00470"/>
    </source>
</evidence>
<name>A0A545TFX5_9GAMM</name>
<sequence length="187" mass="21052">MPISAKIEALNHIRQALHEVSPFEDPIDCVLWVQADQVRGNDYNPNKVAPPEMRLLKRSVREDGYTQPIVAHQERDGYVVIDGFHRRRVGAEYKPVRNRLHGCLPVTLVKSGGIKQRMAATIRHNRARGVHGVVPMIDVVATLVREGWSDADICAELGMSADEVLRFKQHKGLPELFGDADFSLAWE</sequence>
<protein>
    <recommendedName>
        <fullName evidence="1">ParB-like N-terminal domain-containing protein</fullName>
    </recommendedName>
</protein>
<dbReference type="GO" id="GO:0071453">
    <property type="term" value="P:cellular response to oxygen levels"/>
    <property type="evidence" value="ECO:0007669"/>
    <property type="project" value="TreeGrafter"/>
</dbReference>
<dbReference type="PANTHER" id="PTHR30083:SF1">
    <property type="entry name" value="TRANSCRIPTIONAL REGULATOR"/>
    <property type="match status" value="1"/>
</dbReference>
<dbReference type="AlphaFoldDB" id="A0A545TFX5"/>